<name>A0A6G1K8T8_9PLEO</name>
<accession>A0A6G1K8T8</accession>
<keyword evidence="2" id="KW-0732">Signal</keyword>
<protein>
    <submittedName>
        <fullName evidence="3">Uncharacterized protein</fullName>
    </submittedName>
</protein>
<dbReference type="AlphaFoldDB" id="A0A6G1K8T8"/>
<evidence type="ECO:0000256" key="2">
    <source>
        <dbReference type="SAM" id="SignalP"/>
    </source>
</evidence>
<evidence type="ECO:0000313" key="4">
    <source>
        <dbReference type="Proteomes" id="UP000799428"/>
    </source>
</evidence>
<proteinExistence type="predicted"/>
<sequence>MSLLKLAVLASLPFLALGARQKRATTDSFALYGYGDKLGGPPFFYANGFAFIGDPSLSNSSDAAAVTCKFLTNSDNTFHGSPNATTNSTAPTWSNVTLFVPGPSSTDKRVGFLDSSNSTNSSAITGSFIFYGSTAMVKGTDGSLETLWTGLALDNGLYQVYWNDTSLGQVPLSMRTLAPSAPVNGDPTGATNGTSISAARK</sequence>
<reference evidence="3" key="1">
    <citation type="journal article" date="2020" name="Stud. Mycol.">
        <title>101 Dothideomycetes genomes: a test case for predicting lifestyles and emergence of pathogens.</title>
        <authorList>
            <person name="Haridas S."/>
            <person name="Albert R."/>
            <person name="Binder M."/>
            <person name="Bloem J."/>
            <person name="Labutti K."/>
            <person name="Salamov A."/>
            <person name="Andreopoulos B."/>
            <person name="Baker S."/>
            <person name="Barry K."/>
            <person name="Bills G."/>
            <person name="Bluhm B."/>
            <person name="Cannon C."/>
            <person name="Castanera R."/>
            <person name="Culley D."/>
            <person name="Daum C."/>
            <person name="Ezra D."/>
            <person name="Gonzalez J."/>
            <person name="Henrissat B."/>
            <person name="Kuo A."/>
            <person name="Liang C."/>
            <person name="Lipzen A."/>
            <person name="Lutzoni F."/>
            <person name="Magnuson J."/>
            <person name="Mondo S."/>
            <person name="Nolan M."/>
            <person name="Ohm R."/>
            <person name="Pangilinan J."/>
            <person name="Park H.-J."/>
            <person name="Ramirez L."/>
            <person name="Alfaro M."/>
            <person name="Sun H."/>
            <person name="Tritt A."/>
            <person name="Yoshinaga Y."/>
            <person name="Zwiers L.-H."/>
            <person name="Turgeon B."/>
            <person name="Goodwin S."/>
            <person name="Spatafora J."/>
            <person name="Crous P."/>
            <person name="Grigoriev I."/>
        </authorList>
    </citation>
    <scope>NUCLEOTIDE SEQUENCE</scope>
    <source>
        <strain evidence="3">CBS 279.74</strain>
    </source>
</reference>
<keyword evidence="4" id="KW-1185">Reference proteome</keyword>
<organism evidence="3 4">
    <name type="scientific">Pleomassaria siparia CBS 279.74</name>
    <dbReference type="NCBI Taxonomy" id="1314801"/>
    <lineage>
        <taxon>Eukaryota</taxon>
        <taxon>Fungi</taxon>
        <taxon>Dikarya</taxon>
        <taxon>Ascomycota</taxon>
        <taxon>Pezizomycotina</taxon>
        <taxon>Dothideomycetes</taxon>
        <taxon>Pleosporomycetidae</taxon>
        <taxon>Pleosporales</taxon>
        <taxon>Pleomassariaceae</taxon>
        <taxon>Pleomassaria</taxon>
    </lineage>
</organism>
<dbReference type="Proteomes" id="UP000799428">
    <property type="component" value="Unassembled WGS sequence"/>
</dbReference>
<feature type="region of interest" description="Disordered" evidence="1">
    <location>
        <begin position="179"/>
        <end position="201"/>
    </location>
</feature>
<feature type="signal peptide" evidence="2">
    <location>
        <begin position="1"/>
        <end position="18"/>
    </location>
</feature>
<dbReference type="OrthoDB" id="5230873at2759"/>
<gene>
    <name evidence="3" type="ORF">K504DRAFT_378645</name>
</gene>
<evidence type="ECO:0000256" key="1">
    <source>
        <dbReference type="SAM" id="MobiDB-lite"/>
    </source>
</evidence>
<dbReference type="EMBL" id="MU005770">
    <property type="protein sequence ID" value="KAF2709228.1"/>
    <property type="molecule type" value="Genomic_DNA"/>
</dbReference>
<evidence type="ECO:0000313" key="3">
    <source>
        <dbReference type="EMBL" id="KAF2709228.1"/>
    </source>
</evidence>
<feature type="chain" id="PRO_5026298693" evidence="2">
    <location>
        <begin position="19"/>
        <end position="201"/>
    </location>
</feature>
<feature type="compositionally biased region" description="Polar residues" evidence="1">
    <location>
        <begin position="189"/>
        <end position="201"/>
    </location>
</feature>